<evidence type="ECO:0000256" key="4">
    <source>
        <dbReference type="ARBA" id="ARBA00022989"/>
    </source>
</evidence>
<protein>
    <submittedName>
        <fullName evidence="10">Plexin domain-containing protein 2</fullName>
    </submittedName>
</protein>
<evidence type="ECO:0000256" key="2">
    <source>
        <dbReference type="ARBA" id="ARBA00022692"/>
    </source>
</evidence>
<feature type="compositionally biased region" description="Low complexity" evidence="7">
    <location>
        <begin position="192"/>
        <end position="244"/>
    </location>
</feature>
<feature type="compositionally biased region" description="Polar residues" evidence="7">
    <location>
        <begin position="87"/>
        <end position="98"/>
    </location>
</feature>
<keyword evidence="4 8" id="KW-1133">Transmembrane helix</keyword>
<proteinExistence type="predicted"/>
<feature type="transmembrane region" description="Helical" evidence="8">
    <location>
        <begin position="574"/>
        <end position="595"/>
    </location>
</feature>
<name>A0A8D8S9N5_9HEMI</name>
<evidence type="ECO:0000256" key="9">
    <source>
        <dbReference type="SAM" id="SignalP"/>
    </source>
</evidence>
<keyword evidence="5 8" id="KW-0472">Membrane</keyword>
<evidence type="ECO:0000256" key="1">
    <source>
        <dbReference type="ARBA" id="ARBA00004479"/>
    </source>
</evidence>
<dbReference type="InterPro" id="IPR031152">
    <property type="entry name" value="PLXDC"/>
</dbReference>
<feature type="region of interest" description="Disordered" evidence="7">
    <location>
        <begin position="82"/>
        <end position="144"/>
    </location>
</feature>
<dbReference type="GO" id="GO:0016020">
    <property type="term" value="C:membrane"/>
    <property type="evidence" value="ECO:0007669"/>
    <property type="project" value="UniProtKB-SubCell"/>
</dbReference>
<dbReference type="InterPro" id="IPR002165">
    <property type="entry name" value="Plexin_repeat"/>
</dbReference>
<dbReference type="Pfam" id="PF01437">
    <property type="entry name" value="PSI"/>
    <property type="match status" value="1"/>
</dbReference>
<dbReference type="AlphaFoldDB" id="A0A8D8S9N5"/>
<reference evidence="10" key="1">
    <citation type="submission" date="2021-05" db="EMBL/GenBank/DDBJ databases">
        <authorList>
            <person name="Alioto T."/>
            <person name="Alioto T."/>
            <person name="Gomez Garrido J."/>
        </authorList>
    </citation>
    <scope>NUCLEOTIDE SEQUENCE</scope>
</reference>
<feature type="chain" id="PRO_5036261953" evidence="9">
    <location>
        <begin position="25"/>
        <end position="630"/>
    </location>
</feature>
<dbReference type="EMBL" id="HBUF01547401">
    <property type="protein sequence ID" value="CAG6757539.1"/>
    <property type="molecule type" value="Transcribed_RNA"/>
</dbReference>
<sequence>MITKAAMFLKILCIAAFLVACCSSERYSYHTVNGGRSLLSSGPLELYLLPADESDTSAAAHNVDRQRRSLTSTEEPYAHIEGVDNPHQLSPGSVSSTAGGLPPTPSIIPGLSSNPTLADKSPAPRERTYSFGERSKAAQEAAGQLKPGKVLKKVLPSAGDEAKLSKGGVALNTPISSVPNSNAHPSDPAPPSISTSPPAAAAQPINSNSAHAPSSPSSSNSSAASGGSAAASPSSPSVAPHPSNGAGDDLDDFSADITNKMLNEHNITSTTNDTHHYYQSSVSREEARAKALWIELNDTNSQMNDILSNAHRRAVTHPLAFDFPFYGHPVHNVTITTGGFLYTGEQTHPWLAATQYIAPLMANFDTSVALDSYIRFFNNETQFTVTWENVRLQDKPEAGGFTFQATLYKSGNIAFVYKSIPVVAIDDDHHPVKVGLSDSYVMDKTIFFVRRKTIYEYHRVQFSHTDISNWTSIYLTALPTCLDHKDCEACLSDPTSQFKCSWCPTANRCSTGLDRNRQDWVQKGCDRVTITGASLCASAAAYAPHMMSGDEHMKSASAEQKADTISSRTTISSLLFTLISIACFVGVVVWAVYAYNNPMSSSGQILIRYRPSQWTMKRGEARYTAATIHM</sequence>
<organism evidence="10">
    <name type="scientific">Cacopsylla melanoneura</name>
    <dbReference type="NCBI Taxonomy" id="428564"/>
    <lineage>
        <taxon>Eukaryota</taxon>
        <taxon>Metazoa</taxon>
        <taxon>Ecdysozoa</taxon>
        <taxon>Arthropoda</taxon>
        <taxon>Hexapoda</taxon>
        <taxon>Insecta</taxon>
        <taxon>Pterygota</taxon>
        <taxon>Neoptera</taxon>
        <taxon>Paraneoptera</taxon>
        <taxon>Hemiptera</taxon>
        <taxon>Sternorrhyncha</taxon>
        <taxon>Psylloidea</taxon>
        <taxon>Psyllidae</taxon>
        <taxon>Psyllinae</taxon>
        <taxon>Cacopsylla</taxon>
    </lineage>
</organism>
<evidence type="ECO:0000313" key="10">
    <source>
        <dbReference type="EMBL" id="CAG6664426.1"/>
    </source>
</evidence>
<accession>A0A8D8S9N5</accession>
<evidence type="ECO:0000256" key="8">
    <source>
        <dbReference type="SAM" id="Phobius"/>
    </source>
</evidence>
<dbReference type="EMBL" id="HBUF01207657">
    <property type="protein sequence ID" value="CAG6664426.1"/>
    <property type="molecule type" value="Transcribed_RNA"/>
</dbReference>
<keyword evidence="2 8" id="KW-0812">Transmembrane</keyword>
<evidence type="ECO:0000256" key="6">
    <source>
        <dbReference type="ARBA" id="ARBA00023180"/>
    </source>
</evidence>
<comment type="subcellular location">
    <subcellularLocation>
        <location evidence="1">Membrane</location>
        <topology evidence="1">Single-pass type I membrane protein</topology>
    </subcellularLocation>
</comment>
<dbReference type="PROSITE" id="PS51257">
    <property type="entry name" value="PROKAR_LIPOPROTEIN"/>
    <property type="match status" value="1"/>
</dbReference>
<dbReference type="PANTHER" id="PTHR13055:SF12">
    <property type="entry name" value="LD40707P"/>
    <property type="match status" value="1"/>
</dbReference>
<keyword evidence="6" id="KW-0325">Glycoprotein</keyword>
<feature type="signal peptide" evidence="9">
    <location>
        <begin position="1"/>
        <end position="24"/>
    </location>
</feature>
<feature type="compositionally biased region" description="Basic and acidic residues" evidence="7">
    <location>
        <begin position="122"/>
        <end position="137"/>
    </location>
</feature>
<feature type="compositionally biased region" description="Polar residues" evidence="7">
    <location>
        <begin position="173"/>
        <end position="184"/>
    </location>
</feature>
<evidence type="ECO:0000256" key="7">
    <source>
        <dbReference type="SAM" id="MobiDB-lite"/>
    </source>
</evidence>
<feature type="region of interest" description="Disordered" evidence="7">
    <location>
        <begin position="173"/>
        <end position="252"/>
    </location>
</feature>
<dbReference type="PANTHER" id="PTHR13055">
    <property type="entry name" value="TUMOR ENDOTHELIAL MARKER 7 RELATED"/>
    <property type="match status" value="1"/>
</dbReference>
<evidence type="ECO:0000256" key="5">
    <source>
        <dbReference type="ARBA" id="ARBA00023136"/>
    </source>
</evidence>
<evidence type="ECO:0000256" key="3">
    <source>
        <dbReference type="ARBA" id="ARBA00022729"/>
    </source>
</evidence>
<keyword evidence="3 9" id="KW-0732">Signal</keyword>